<evidence type="ECO:0008006" key="5">
    <source>
        <dbReference type="Google" id="ProtNLM"/>
    </source>
</evidence>
<sequence length="221" mass="23977">MSIVTYKRGDKTALTKNFTRDEFECQCKKCDAQMIDLELVDKLQSIRDVLGVKLKVTSGYRCITHNAKVHGSSHSKHLYGFAADWRTLDRVVNPVALGIIAQAVGFGGIGIYWHSEAAMCHADTRAGKATWLCTSPGVYPSTTYNSFILPTIRQGSVGAANRSAIILLQKLLKIKEDGNFGPATTQALLSAQKQNGLVADGICGPASWKKLSGADKYLAKL</sequence>
<dbReference type="SUPFAM" id="SSF47090">
    <property type="entry name" value="PGBD-like"/>
    <property type="match status" value="1"/>
</dbReference>
<name>A0A2A6Z7V9_9FIRM</name>
<organism evidence="3 4">
    <name type="scientific">Faecalibacterium langellae</name>
    <dbReference type="NCBI Taxonomy" id="3435293"/>
    <lineage>
        <taxon>Bacteria</taxon>
        <taxon>Bacillati</taxon>
        <taxon>Bacillota</taxon>
        <taxon>Clostridia</taxon>
        <taxon>Eubacteriales</taxon>
        <taxon>Oscillospiraceae</taxon>
        <taxon>Faecalibacterium</taxon>
    </lineage>
</organism>
<dbReference type="InterPro" id="IPR002477">
    <property type="entry name" value="Peptidoglycan-bd-like"/>
</dbReference>
<evidence type="ECO:0000259" key="2">
    <source>
        <dbReference type="Pfam" id="PF08291"/>
    </source>
</evidence>
<dbReference type="InterPro" id="IPR036366">
    <property type="entry name" value="PGBDSf"/>
</dbReference>
<dbReference type="EMBL" id="NMTQ01000037">
    <property type="protein sequence ID" value="PDX57432.1"/>
    <property type="molecule type" value="Genomic_DNA"/>
</dbReference>
<evidence type="ECO:0000313" key="4">
    <source>
        <dbReference type="Proteomes" id="UP000220752"/>
    </source>
</evidence>
<feature type="domain" description="Peptidase M15A C-terminal" evidence="2">
    <location>
        <begin position="16"/>
        <end position="116"/>
    </location>
</feature>
<dbReference type="Gene3D" id="3.30.1380.10">
    <property type="match status" value="1"/>
</dbReference>
<gene>
    <name evidence="3" type="ORF">CGS46_12985</name>
</gene>
<dbReference type="InterPro" id="IPR013230">
    <property type="entry name" value="Peptidase_M15A_C"/>
</dbReference>
<evidence type="ECO:0000313" key="3">
    <source>
        <dbReference type="EMBL" id="PDX57432.1"/>
    </source>
</evidence>
<reference evidence="3 4" key="1">
    <citation type="journal article" date="2017" name="Front. Microbiol.">
        <title>New Insights into the Diversity of the Genus Faecalibacterium.</title>
        <authorList>
            <person name="Benevides L."/>
            <person name="Burman S."/>
            <person name="Martin R."/>
            <person name="Robert V."/>
            <person name="Thomas M."/>
            <person name="Miquel S."/>
            <person name="Chain F."/>
            <person name="Sokol H."/>
            <person name="Bermudez-Humaran L.G."/>
            <person name="Morrison M."/>
            <person name="Langella P."/>
            <person name="Azevedo V.A."/>
            <person name="Chatel J.M."/>
            <person name="Soares S."/>
        </authorList>
    </citation>
    <scope>NUCLEOTIDE SEQUENCE [LARGE SCALE GENOMIC DNA]</scope>
    <source>
        <strain evidence="4">CNCM I-4540</strain>
    </source>
</reference>
<dbReference type="AlphaFoldDB" id="A0A2A6Z7V9"/>
<comment type="caution">
    <text evidence="3">The sequence shown here is derived from an EMBL/GenBank/DDBJ whole genome shotgun (WGS) entry which is preliminary data.</text>
</comment>
<dbReference type="Proteomes" id="UP000220752">
    <property type="component" value="Unassembled WGS sequence"/>
</dbReference>
<dbReference type="Pfam" id="PF01471">
    <property type="entry name" value="PG_binding_1"/>
    <property type="match status" value="1"/>
</dbReference>
<feature type="domain" description="Peptidoglycan binding-like" evidence="1">
    <location>
        <begin position="171"/>
        <end position="211"/>
    </location>
</feature>
<keyword evidence="4" id="KW-1185">Reference proteome</keyword>
<dbReference type="SUPFAM" id="SSF55166">
    <property type="entry name" value="Hedgehog/DD-peptidase"/>
    <property type="match status" value="1"/>
</dbReference>
<evidence type="ECO:0000259" key="1">
    <source>
        <dbReference type="Pfam" id="PF01471"/>
    </source>
</evidence>
<proteinExistence type="predicted"/>
<dbReference type="Gene3D" id="1.10.101.10">
    <property type="entry name" value="PGBD-like superfamily/PGBD"/>
    <property type="match status" value="1"/>
</dbReference>
<accession>A0A2A6Z7V9</accession>
<protein>
    <recommendedName>
        <fullName evidence="5">DUF882 domain-containing protein</fullName>
    </recommendedName>
</protein>
<dbReference type="Pfam" id="PF08291">
    <property type="entry name" value="Peptidase_M15_3"/>
    <property type="match status" value="1"/>
</dbReference>
<dbReference type="InterPro" id="IPR009045">
    <property type="entry name" value="Zn_M74/Hedgehog-like"/>
</dbReference>
<dbReference type="InterPro" id="IPR036365">
    <property type="entry name" value="PGBD-like_sf"/>
</dbReference>